<keyword evidence="4" id="KW-0597">Phosphoprotein</keyword>
<dbReference type="Proteomes" id="UP000675047">
    <property type="component" value="Unassembled WGS sequence"/>
</dbReference>
<dbReference type="Pfam" id="PF00668">
    <property type="entry name" value="Condensation"/>
    <property type="match status" value="4"/>
</dbReference>
<feature type="domain" description="Carrier" evidence="6">
    <location>
        <begin position="2088"/>
        <end position="2163"/>
    </location>
</feature>
<dbReference type="Gene3D" id="1.10.1200.10">
    <property type="entry name" value="ACP-like"/>
    <property type="match status" value="3"/>
</dbReference>
<dbReference type="GO" id="GO:0044550">
    <property type="term" value="P:secondary metabolite biosynthetic process"/>
    <property type="evidence" value="ECO:0007669"/>
    <property type="project" value="UniProtKB-ARBA"/>
</dbReference>
<dbReference type="Gene3D" id="1.10.10.1830">
    <property type="entry name" value="Non-ribosomal peptide synthase, adenylation domain"/>
    <property type="match status" value="1"/>
</dbReference>
<organism evidence="7 8">
    <name type="scientific">Flavobacterium geliluteum</name>
    <dbReference type="NCBI Taxonomy" id="2816120"/>
    <lineage>
        <taxon>Bacteria</taxon>
        <taxon>Pseudomonadati</taxon>
        <taxon>Bacteroidota</taxon>
        <taxon>Flavobacteriia</taxon>
        <taxon>Flavobacteriales</taxon>
        <taxon>Flavobacteriaceae</taxon>
        <taxon>Flavobacterium</taxon>
    </lineage>
</organism>
<dbReference type="InterPro" id="IPR044894">
    <property type="entry name" value="TubC_N_sf"/>
</dbReference>
<dbReference type="InterPro" id="IPR020845">
    <property type="entry name" value="AMP-binding_CS"/>
</dbReference>
<evidence type="ECO:0000259" key="6">
    <source>
        <dbReference type="PROSITE" id="PS50075"/>
    </source>
</evidence>
<sequence>MKDLLNKIQENNLLLKVIDGKLKVFTNGTDINKNLIAEIKARKEELTEIILENGSLDNSNNIKNTIHKTPELNGYPLSSSQQRLWTLSQVDRASISYNMPSIYELTGEFSYELLNQSFKNLVYRHEILRTVFKEDTLGNVKQYIRNIEDIDFSLVEIDFRGINTYKQKLETYIEKECALLFDLEEGPLLRGVVIRLTNEKWIFCFVMHHIISDGWSIDVMMNELIGQYKLLGENRFDSKKELEIQYKDYAVWQQNQLVNGHLEKDKTYWLEHLKGDLPTLFHFGDFPRPAIKTYNGGIVERKIGTALNEQFKTLYKANEGTLFMGCLSLLNVILHKYTGQEEFIIGSPVSGRTNTVLHDQIGFYVNTLALRTKFTSGDSFETLFGRVKENTLNAFEHQDYPFDELLDDLNIKRDLSRNALFDVMLVVQDSKEKQIADVLEGTSLSISPYKNEQHFGSKFDLLFSFAEVSDSLSLVIEYNSDIFSKRLCEQLLLHMEQLLEGLVSSPKKELSEISCLNSLEKHELLVDYNTTETRYEEGISLLGLFKEQVAMVPDKTALIYGEISLTYTELDVLSSQFSHYLEKQSELALEDLIAIALPKSHWQIISILGILKSGCAYVPIALDYPQDRIDFIVSDTKSKIVITPELLFDFESSIGDYSKEKDICSRDLSSLAYVMYTSGSTGRPKGVLIEERGIIRLVKKSNYINIGPSSVLLSTGSFSFDATTFEYWGMLLNGGTLILSEEDLFLSPIDLSSLIKAKGVTIMWFTCGLLNQLIDESIEVFEGLTTVLSGGDRLSPVHIGKLRSRYPLMEIINGYGPTENTTFSTSHSVKEVREGTHTIPIGNPISNSTAYILDTAMFLVPKGVVGELYLGGSGVSRGYLNREDLTEEKFIASPFIAGQRLYRTGDLVKRNQNGEIEFIGRQDTQVKIRGYRIELGEIEHLLSTYPGVNSTLVVVEESQGDKLLLGYITSEEVIAESVLRDWLFQRLPSYMVPSYIHVLERFPLTVNGKIDRTNLPDMTGVLVNSDLYIAPENEIEKKLSELWMEILNVPQVGLLDNFFELGGHSLKATKLMSRIHKEFNVKLRLLEFFNHPDLQSQSALISSKKSVRYDSIPRLEEQDSYPLSLMQRRLWIMSQLEDANIAYNMSTVYVFKGHLELSLLEQSFKTLISRHEILRTYFKKDASGDIRQYIQPIASVDFSLGSVDARKFSEADLSLALSKTLKTPFDLSQGPLLRVDIYQVSEDSCIFSSVIHHIISDGWSLEVLIKELLILYNSLVTGVSHSLPPLQIQYKDYASWQLNTLNDSSSDQAYWFNQFSGDLPVLDLSGGKVRPGIKTYNGGVYNSKLSKTLSNTLAALLQKEEATLFMGLLSAVNALFYHYTAQEDIIIGSPIAGRDHRDLEDQIGFYVNTLALRTQFSKEDSFEELLSKVKTVVLDAHAHQLYPFDDLVSGLGLQRDMSRNPLFDVQVIVQNKTSTERITSQELEGLSVTYYEGEVSHTSIFDLVFNFIESEDSIHISTIYNTDVFDYEWLVQIHIHLEELLKEMLASSKTSLSQLSCLTEQEANHLLESFNALKIPYDRSTTIVNLIEQQVKKTPHAIAVYYEGIRLSYQELEDRSNQLAHYLIEEYGVSGNDLIGIMMDRSELMFIGILGILKSGGAYVPIDPDYPESRKAYILKDTQVKVLLTQSDYIFDLSYYSGNLFAMDLQLLGLTNSKHAPSISINANDLVYIIYTSGSTGNPKGVLVSHGNLIHSLAPRESVYGTIDRFLLLSSIAFDSSVAGIFSTLSTGGQLCVTKGVDISNVSFIADYIITEQISHLLTVPSYYRLLLNSLSEGDSSSLKEVTVAGEHCPITLITDHYASAIGQSGCSLFNEYGPTECTVWSSVHKYAAGEKVTSTIGKPIANSYIYILNKEDALVPIGVIGEICIGGAGVTKGYLNRPELTEEKFVADPFSAGEKMYKTGDLGRWNAKGEIEFLGRKDDQVKIRGYRIELGEIQYALETYESIESAVVLAKDNPAGDNELYVYVLGDGALNVSELKQYLGGILPSYAIPSNYTQVPSFPRTPNGKIDTKALLSMEIAGLESGAGYVAPRTEEEEILVRIWQEVLNKKKIGVKDRFFDLGGDSLKLIRLISLIDREFHIKLELKDIYEIQLLEDQVKVINEVKNIDTVNDLLTRLKKLNITIKIVNDKLDIKAPKGIINKELLNEIEVNKENLIVLIERYSTSKITWDKQIPIIKKHEHYELSSSQRRVWVLSQMEDGNVTYNMPEVYVFKGELNLDAFNLAYQTLILRHESLRTNFKEDEDGEIKQFIKEQKDVKNKITFKNLTDNKEKRDKVERIIDKLCNYKFNLSSDDLLKCTLLQVENNEWVFCYVIHHIISDGWSMDILTKELFILYNAFIKGEENPLTPLRIQYKEYASWQQKQLQEIDSEGHKNYWLKQFEGEIPVLNLLTDKKRPIIKTFNGGIINKQLPKATIEALKEISTKEGGTLYMSLLAIVNVLLYRYTNQNDIIIGSPVGGRTHSDLENQIGFYTNTLALRSQFKGNDSYLDLLKKVKEIALGGLEHQIYPFDELVGQLDLQRDMSRNVLFDVFVALQNAVISSENRSFPGLQIENYNETTIKVTKFDLTFNFNQSSDGLWLSLEYNSDLFYKETAERIALHFLQVTESIIGQPNNSINDLEYINDFEKEQLLNNFGAKSSAYDEEQTIVSLFEDQANKTPDAIALLFEEKEYTFKDLQEKSNQLGNYLRNKYKIQQEDLVGIKLERNEWIIITMLGVLKSGGAYMPLDPSYPQERIDYMLEDSSCKLVIDQEEILTFQNETHYYKEDAISFINTPSDLAYVIYTSGSTGKPKGVMIEHKNVVAFLESCKSRFGLSNMKMPLLASNAFDIFLFESFYPMLTGGTVLMLPNEHIRDMYLLADILKNMNAFHAVPALMSQILAHIKSTGEVEEYYGISDLFIGGDKVSTSVLKEMHEVFPRASIYELYGPTETTIFVTANHYSKTHSENNYNGALIGTPNKVSYTQILDNKNKLCGIGIPGEICIGGNSVARGYLKREALTAENFITNPYKNEYEKIYKTGDYGKLLSNGVLEFIGRKDTQVKIKGHRIELGEIEHVLNSLSFVKEAVVVVKAVSKNNDELVAYLISDEEIETKSLRNMLQKTLTIYMIPTYFIQLDAFPLTNNGKIDIKALPNPEHSDLKDQETYVSPRNEIEEIIVGVYEEVLRKEKIGIKDDFFIMGGDSIKSIQIVARLKQRNLSLTIQDILLNPIIEDLSRIVKKVDRTISQEIVKDEVGLSPIQSYFFEKHPINYHHFNQSILLFNREGIKEEGVRKVFDKIMQHHDALRMTYHKSASNVWLQKNHGEELKYDLKQWNYNDLDSFYEKCEQLQSSININKGALLKLGLFKGAAGDHLLIVIHHLVIDAVSWKILLEDLEILFNQYMLGETLKLPLKTDSFIHWQKELQRYSKSTTLEKEHYYWSSVNKIAIDKIPLDKKSGNNFVKNESTQSYSLNKELTEVLLTKCNKAYGTTINEILLTSCVTAIKKTFHLQEVAVWMEAHGRENIDADIDISRTIGWFTSIYPVVFSLKEDKNILELISVKDTLRRVPNKGIGYGVLKYLASKEYTLNPEISFNYLGNSNDSIEIKQDTKLFEIMDKYKGNESSFVMEREQLLDVKAIISHGCVNVDISYSQDQFYDETIKEIIKQSKINLIGLIEELSMEKEAYATPSDFTFKGLSMQELEQLNKIQ</sequence>
<accession>A0A940X7Z2</accession>
<gene>
    <name evidence="7" type="ORF">J3495_03065</name>
</gene>
<dbReference type="RefSeq" id="WP_210665098.1">
    <property type="nucleotide sequence ID" value="NZ_JAGFBV010000003.1"/>
</dbReference>
<dbReference type="InterPro" id="IPR023213">
    <property type="entry name" value="CAT-like_dom_sf"/>
</dbReference>
<evidence type="ECO:0000256" key="4">
    <source>
        <dbReference type="ARBA" id="ARBA00022553"/>
    </source>
</evidence>
<keyword evidence="5" id="KW-0677">Repeat</keyword>
<dbReference type="InterPro" id="IPR036736">
    <property type="entry name" value="ACP-like_sf"/>
</dbReference>
<dbReference type="Gene3D" id="3.30.559.10">
    <property type="entry name" value="Chloramphenicol acetyltransferase-like domain"/>
    <property type="match status" value="4"/>
</dbReference>
<evidence type="ECO:0000256" key="5">
    <source>
        <dbReference type="ARBA" id="ARBA00022737"/>
    </source>
</evidence>
<dbReference type="Pfam" id="PF18563">
    <property type="entry name" value="TubC_N"/>
    <property type="match status" value="1"/>
</dbReference>
<protein>
    <submittedName>
        <fullName evidence="7">Amino acid adenylation domain-containing protein</fullName>
    </submittedName>
</protein>
<dbReference type="Gene3D" id="3.30.559.30">
    <property type="entry name" value="Nonribosomal peptide synthetase, condensation domain"/>
    <property type="match status" value="4"/>
</dbReference>
<dbReference type="InterPro" id="IPR042099">
    <property type="entry name" value="ANL_N_sf"/>
</dbReference>
<dbReference type="FunFam" id="3.30.300.30:FF:000010">
    <property type="entry name" value="Enterobactin synthetase component F"/>
    <property type="match status" value="1"/>
</dbReference>
<evidence type="ECO:0000313" key="7">
    <source>
        <dbReference type="EMBL" id="MBP4137057.1"/>
    </source>
</evidence>
<dbReference type="CDD" id="cd19534">
    <property type="entry name" value="E_NRPS"/>
    <property type="match status" value="1"/>
</dbReference>
<dbReference type="FunFam" id="3.40.50.980:FF:000001">
    <property type="entry name" value="Non-ribosomal peptide synthetase"/>
    <property type="match status" value="2"/>
</dbReference>
<dbReference type="CDD" id="cd19531">
    <property type="entry name" value="LCL_NRPS-like"/>
    <property type="match status" value="3"/>
</dbReference>
<evidence type="ECO:0000313" key="8">
    <source>
        <dbReference type="Proteomes" id="UP000675047"/>
    </source>
</evidence>
<comment type="caution">
    <text evidence="7">The sequence shown here is derived from an EMBL/GenBank/DDBJ whole genome shotgun (WGS) entry which is preliminary data.</text>
</comment>
<dbReference type="InterPro" id="IPR006162">
    <property type="entry name" value="Ppantetheine_attach_site"/>
</dbReference>
<dbReference type="PROSITE" id="PS00455">
    <property type="entry name" value="AMP_BINDING"/>
    <property type="match status" value="3"/>
</dbReference>
<proteinExistence type="inferred from homology"/>
<dbReference type="SUPFAM" id="SSF52777">
    <property type="entry name" value="CoA-dependent acyltransferases"/>
    <property type="match status" value="8"/>
</dbReference>
<dbReference type="InterPro" id="IPR000873">
    <property type="entry name" value="AMP-dep_synth/lig_dom"/>
</dbReference>
<dbReference type="GO" id="GO:0003824">
    <property type="term" value="F:catalytic activity"/>
    <property type="evidence" value="ECO:0007669"/>
    <property type="project" value="InterPro"/>
</dbReference>
<evidence type="ECO:0000256" key="1">
    <source>
        <dbReference type="ARBA" id="ARBA00001957"/>
    </source>
</evidence>
<dbReference type="CDD" id="cd05930">
    <property type="entry name" value="A_NRPS"/>
    <property type="match status" value="2"/>
</dbReference>
<dbReference type="PROSITE" id="PS00012">
    <property type="entry name" value="PHOSPHOPANTETHEINE"/>
    <property type="match status" value="1"/>
</dbReference>
<dbReference type="Gene3D" id="3.30.300.30">
    <property type="match status" value="3"/>
</dbReference>
<keyword evidence="8" id="KW-1185">Reference proteome</keyword>
<dbReference type="PANTHER" id="PTHR45527:SF1">
    <property type="entry name" value="FATTY ACID SYNTHASE"/>
    <property type="match status" value="1"/>
</dbReference>
<dbReference type="FunFam" id="2.30.38.10:FF:000001">
    <property type="entry name" value="Non-ribosomal peptide synthetase PvdI"/>
    <property type="match status" value="2"/>
</dbReference>
<dbReference type="InterPro" id="IPR001242">
    <property type="entry name" value="Condensation_dom"/>
</dbReference>
<dbReference type="FunFam" id="3.40.50.12780:FF:000012">
    <property type="entry name" value="Non-ribosomal peptide synthetase"/>
    <property type="match status" value="1"/>
</dbReference>
<comment type="cofactor">
    <cofactor evidence="1">
        <name>pantetheine 4'-phosphate</name>
        <dbReference type="ChEBI" id="CHEBI:47942"/>
    </cofactor>
</comment>
<dbReference type="PROSITE" id="PS50075">
    <property type="entry name" value="CARRIER"/>
    <property type="match status" value="3"/>
</dbReference>
<dbReference type="EMBL" id="JAGFBV010000003">
    <property type="protein sequence ID" value="MBP4137057.1"/>
    <property type="molecule type" value="Genomic_DNA"/>
</dbReference>
<dbReference type="Gene3D" id="2.30.38.10">
    <property type="entry name" value="Luciferase, Domain 3"/>
    <property type="match status" value="2"/>
</dbReference>
<reference evidence="7 8" key="1">
    <citation type="submission" date="2021-03" db="EMBL/GenBank/DDBJ databases">
        <title>Flavobacterium Flabelliformis Sp. Nov. And Flavobacterium Geliluteum Sp. Nov., Two Novel Multidrug Resistant Psychrophilic Species Isolated From Antarctica.</title>
        <authorList>
            <person name="Kralova S."/>
            <person name="Busse H.J."/>
            <person name="Bezdicek M."/>
            <person name="Nykrynova M."/>
            <person name="Kroupova E."/>
            <person name="Krsek D."/>
            <person name="Sedlacek I."/>
        </authorList>
    </citation>
    <scope>NUCLEOTIDE SEQUENCE [LARGE SCALE GENOMIC DNA]</scope>
    <source>
        <strain evidence="7 8">P7388</strain>
    </source>
</reference>
<dbReference type="SUPFAM" id="SSF56801">
    <property type="entry name" value="Acetyl-CoA synthetase-like"/>
    <property type="match status" value="3"/>
</dbReference>
<feature type="domain" description="Carrier" evidence="6">
    <location>
        <begin position="1030"/>
        <end position="1105"/>
    </location>
</feature>
<dbReference type="InterPro" id="IPR041464">
    <property type="entry name" value="TubC_N"/>
</dbReference>
<dbReference type="NCBIfam" id="TIGR01733">
    <property type="entry name" value="AA-adenyl-dom"/>
    <property type="match status" value="3"/>
</dbReference>
<feature type="domain" description="Carrier" evidence="6">
    <location>
        <begin position="3201"/>
        <end position="3275"/>
    </location>
</feature>
<evidence type="ECO:0000256" key="3">
    <source>
        <dbReference type="ARBA" id="ARBA00022450"/>
    </source>
</evidence>
<dbReference type="NCBIfam" id="NF003417">
    <property type="entry name" value="PRK04813.1"/>
    <property type="match status" value="3"/>
</dbReference>
<dbReference type="InterPro" id="IPR010071">
    <property type="entry name" value="AA_adenyl_dom"/>
</dbReference>
<dbReference type="InterPro" id="IPR025110">
    <property type="entry name" value="AMP-bd_C"/>
</dbReference>
<dbReference type="Gene3D" id="3.40.50.980">
    <property type="match status" value="4"/>
</dbReference>
<keyword evidence="3" id="KW-0596">Phosphopantetheine</keyword>
<dbReference type="Gene3D" id="3.40.50.12780">
    <property type="entry name" value="N-terminal domain of ligase-like"/>
    <property type="match status" value="1"/>
</dbReference>
<dbReference type="Pfam" id="PF13193">
    <property type="entry name" value="AMP-binding_C"/>
    <property type="match status" value="2"/>
</dbReference>
<dbReference type="Pfam" id="PF00550">
    <property type="entry name" value="PP-binding"/>
    <property type="match status" value="3"/>
</dbReference>
<dbReference type="InterPro" id="IPR010060">
    <property type="entry name" value="NRPS_synth"/>
</dbReference>
<dbReference type="GO" id="GO:0043041">
    <property type="term" value="P:amino acid activation for nonribosomal peptide biosynthetic process"/>
    <property type="evidence" value="ECO:0007669"/>
    <property type="project" value="TreeGrafter"/>
</dbReference>
<dbReference type="FunFam" id="1.10.1200.10:FF:000005">
    <property type="entry name" value="Nonribosomal peptide synthetase 1"/>
    <property type="match status" value="2"/>
</dbReference>
<dbReference type="InterPro" id="IPR045851">
    <property type="entry name" value="AMP-bd_C_sf"/>
</dbReference>
<dbReference type="Pfam" id="PF00501">
    <property type="entry name" value="AMP-binding"/>
    <property type="match status" value="3"/>
</dbReference>
<evidence type="ECO:0000256" key="2">
    <source>
        <dbReference type="ARBA" id="ARBA00006432"/>
    </source>
</evidence>
<dbReference type="CDD" id="cd12117">
    <property type="entry name" value="A_NRPS_Srf_like"/>
    <property type="match status" value="1"/>
</dbReference>
<name>A0A940X7Z2_9FLAO</name>
<dbReference type="PANTHER" id="PTHR45527">
    <property type="entry name" value="NONRIBOSOMAL PEPTIDE SYNTHETASE"/>
    <property type="match status" value="1"/>
</dbReference>
<dbReference type="NCBIfam" id="TIGR01720">
    <property type="entry name" value="NRPS-para261"/>
    <property type="match status" value="1"/>
</dbReference>
<dbReference type="SUPFAM" id="SSF47336">
    <property type="entry name" value="ACP-like"/>
    <property type="match status" value="3"/>
</dbReference>
<dbReference type="InterPro" id="IPR009081">
    <property type="entry name" value="PP-bd_ACP"/>
</dbReference>
<comment type="similarity">
    <text evidence="2">Belongs to the ATP-dependent AMP-binding enzyme family.</text>
</comment>
<dbReference type="GO" id="GO:0005829">
    <property type="term" value="C:cytosol"/>
    <property type="evidence" value="ECO:0007669"/>
    <property type="project" value="TreeGrafter"/>
</dbReference>
<dbReference type="GO" id="GO:0031177">
    <property type="term" value="F:phosphopantetheine binding"/>
    <property type="evidence" value="ECO:0007669"/>
    <property type="project" value="TreeGrafter"/>
</dbReference>